<comment type="caution">
    <text evidence="1">The sequence shown here is derived from an EMBL/GenBank/DDBJ whole genome shotgun (WGS) entry which is preliminary data.</text>
</comment>
<protein>
    <submittedName>
        <fullName evidence="1">Uncharacterized protein</fullName>
    </submittedName>
</protein>
<name>A0ABR2SZF3_9ROSI</name>
<organism evidence="1 2">
    <name type="scientific">Hibiscus sabdariffa</name>
    <name type="common">roselle</name>
    <dbReference type="NCBI Taxonomy" id="183260"/>
    <lineage>
        <taxon>Eukaryota</taxon>
        <taxon>Viridiplantae</taxon>
        <taxon>Streptophyta</taxon>
        <taxon>Embryophyta</taxon>
        <taxon>Tracheophyta</taxon>
        <taxon>Spermatophyta</taxon>
        <taxon>Magnoliopsida</taxon>
        <taxon>eudicotyledons</taxon>
        <taxon>Gunneridae</taxon>
        <taxon>Pentapetalae</taxon>
        <taxon>rosids</taxon>
        <taxon>malvids</taxon>
        <taxon>Malvales</taxon>
        <taxon>Malvaceae</taxon>
        <taxon>Malvoideae</taxon>
        <taxon>Hibiscus</taxon>
    </lineage>
</organism>
<reference evidence="1 2" key="1">
    <citation type="journal article" date="2024" name="G3 (Bethesda)">
        <title>Genome assembly of Hibiscus sabdariffa L. provides insights into metabolisms of medicinal natural products.</title>
        <authorList>
            <person name="Kim T."/>
        </authorList>
    </citation>
    <scope>NUCLEOTIDE SEQUENCE [LARGE SCALE GENOMIC DNA]</scope>
    <source>
        <strain evidence="1">TK-2024</strain>
        <tissue evidence="1">Old leaves</tissue>
    </source>
</reference>
<proteinExistence type="predicted"/>
<accession>A0ABR2SZF3</accession>
<dbReference type="Proteomes" id="UP001396334">
    <property type="component" value="Unassembled WGS sequence"/>
</dbReference>
<dbReference type="EMBL" id="JBBPBN010000010">
    <property type="protein sequence ID" value="KAK9030354.1"/>
    <property type="molecule type" value="Genomic_DNA"/>
</dbReference>
<evidence type="ECO:0000313" key="1">
    <source>
        <dbReference type="EMBL" id="KAK9030354.1"/>
    </source>
</evidence>
<gene>
    <name evidence="1" type="ORF">V6N11_031781</name>
</gene>
<sequence length="105" mass="12353">MAIKIIRLSQRIALFMFNRARDWIQKIEAVWDMGRIFKITFKGGRDVMVRRLCELDEELRQVKLSYSDESAQTAYNKKSSIEVDDIVFDFSPLSIEQANSLELEF</sequence>
<evidence type="ECO:0000313" key="2">
    <source>
        <dbReference type="Proteomes" id="UP001396334"/>
    </source>
</evidence>
<keyword evidence="2" id="KW-1185">Reference proteome</keyword>